<reference evidence="1 2" key="1">
    <citation type="submission" date="2019-05" db="EMBL/GenBank/DDBJ databases">
        <title>Another draft genome of Portunus trituberculatus and its Hox gene families provides insights of decapod evolution.</title>
        <authorList>
            <person name="Jeong J.-H."/>
            <person name="Song I."/>
            <person name="Kim S."/>
            <person name="Choi T."/>
            <person name="Kim D."/>
            <person name="Ryu S."/>
            <person name="Kim W."/>
        </authorList>
    </citation>
    <scope>NUCLEOTIDE SEQUENCE [LARGE SCALE GENOMIC DNA]</scope>
    <source>
        <tissue evidence="1">Muscle</tissue>
    </source>
</reference>
<evidence type="ECO:0000313" key="2">
    <source>
        <dbReference type="Proteomes" id="UP000324222"/>
    </source>
</evidence>
<gene>
    <name evidence="1" type="ORF">E2C01_032580</name>
</gene>
<accession>A0A5B7EWC6</accession>
<name>A0A5B7EWC6_PORTR</name>
<comment type="caution">
    <text evidence="1">The sequence shown here is derived from an EMBL/GenBank/DDBJ whole genome shotgun (WGS) entry which is preliminary data.</text>
</comment>
<proteinExistence type="predicted"/>
<organism evidence="1 2">
    <name type="scientific">Portunus trituberculatus</name>
    <name type="common">Swimming crab</name>
    <name type="synonym">Neptunus trituberculatus</name>
    <dbReference type="NCBI Taxonomy" id="210409"/>
    <lineage>
        <taxon>Eukaryota</taxon>
        <taxon>Metazoa</taxon>
        <taxon>Ecdysozoa</taxon>
        <taxon>Arthropoda</taxon>
        <taxon>Crustacea</taxon>
        <taxon>Multicrustacea</taxon>
        <taxon>Malacostraca</taxon>
        <taxon>Eumalacostraca</taxon>
        <taxon>Eucarida</taxon>
        <taxon>Decapoda</taxon>
        <taxon>Pleocyemata</taxon>
        <taxon>Brachyura</taxon>
        <taxon>Eubrachyura</taxon>
        <taxon>Portunoidea</taxon>
        <taxon>Portunidae</taxon>
        <taxon>Portuninae</taxon>
        <taxon>Portunus</taxon>
    </lineage>
</organism>
<protein>
    <submittedName>
        <fullName evidence="1">Uncharacterized protein</fullName>
    </submittedName>
</protein>
<dbReference type="AlphaFoldDB" id="A0A5B7EWC6"/>
<keyword evidence="2" id="KW-1185">Reference proteome</keyword>
<sequence>MGHSEGVTRVNNLLQNDITKAQICIHTHIDPHRPKKHPQTLTALGQSDPHAILCLQETTTAL</sequence>
<dbReference type="EMBL" id="VSRR010004247">
    <property type="protein sequence ID" value="MPC39061.1"/>
    <property type="molecule type" value="Genomic_DNA"/>
</dbReference>
<dbReference type="Proteomes" id="UP000324222">
    <property type="component" value="Unassembled WGS sequence"/>
</dbReference>
<evidence type="ECO:0000313" key="1">
    <source>
        <dbReference type="EMBL" id="MPC39061.1"/>
    </source>
</evidence>